<dbReference type="GeneID" id="81399798"/>
<dbReference type="InterPro" id="IPR023631">
    <property type="entry name" value="Amidase_dom"/>
</dbReference>
<reference evidence="4" key="2">
    <citation type="journal article" date="2023" name="IMA Fungus">
        <title>Comparative genomic study of the Penicillium genus elucidates a diverse pangenome and 15 lateral gene transfer events.</title>
        <authorList>
            <person name="Petersen C."/>
            <person name="Sorensen T."/>
            <person name="Nielsen M.R."/>
            <person name="Sondergaard T.E."/>
            <person name="Sorensen J.L."/>
            <person name="Fitzpatrick D.A."/>
            <person name="Frisvad J.C."/>
            <person name="Nielsen K.L."/>
        </authorList>
    </citation>
    <scope>NUCLEOTIDE SEQUENCE</scope>
    <source>
        <strain evidence="4">IBT 34128</strain>
    </source>
</reference>
<dbReference type="RefSeq" id="XP_056507127.1">
    <property type="nucleotide sequence ID" value="XM_056660629.1"/>
</dbReference>
<dbReference type="AlphaFoldDB" id="A0A9W9JUC2"/>
<dbReference type="PANTHER" id="PTHR46310:SF7">
    <property type="entry name" value="AMIDASE 1"/>
    <property type="match status" value="1"/>
</dbReference>
<dbReference type="OrthoDB" id="5423360at2759"/>
<evidence type="ECO:0000313" key="4">
    <source>
        <dbReference type="EMBL" id="KAJ5081840.1"/>
    </source>
</evidence>
<dbReference type="InterPro" id="IPR058329">
    <property type="entry name" value="Arp1_N"/>
</dbReference>
<feature type="signal peptide" evidence="1">
    <location>
        <begin position="1"/>
        <end position="26"/>
    </location>
</feature>
<dbReference type="SUPFAM" id="SSF75304">
    <property type="entry name" value="Amidase signature (AS) enzymes"/>
    <property type="match status" value="1"/>
</dbReference>
<accession>A0A9W9JUC2</accession>
<dbReference type="InterPro" id="IPR036928">
    <property type="entry name" value="AS_sf"/>
</dbReference>
<feature type="domain" description="Scytalone dehydratase-like protein Arp1 N-terminal" evidence="3">
    <location>
        <begin position="65"/>
        <end position="178"/>
    </location>
</feature>
<comment type="caution">
    <text evidence="4">The sequence shown here is derived from an EMBL/GenBank/DDBJ whole genome shotgun (WGS) entry which is preliminary data.</text>
</comment>
<sequence>MSLLHLGFWGWYAYILTLLTATPVFCETSIVDNGRVAAVNGINYYVGGTAVSRLMPISGPNSTLATDLIPMTIIRTRETRFTGDTLKRVIGNYTFSDDVFQAGFLEAILLAYDGEGEGKIDPSVNGALHGVDNKIVMALSGYHPRGSVSLAKLRDDIPKGPYFVSTRTGDVYQAFRLYPDHQLAFTEAALGDGKGGFIPLPAAAGGSMTKSVAVPSRLYYTPSSKKPLAGLRLGVKDIFDIKGLRTSGGNRAFYDLYSPRSITGPAIQRLIDAGAVVVGKMGTVQFANGDNPTADWVDFHCPFNPRGDGYQAPGGSSSGPAAGIAAYDWLDIAVGSDTGGSMRSPGGMQGIYANRPSTGAVSLDHVLPLCHVLDTAGVFARNADTWSTVMHAWYHNFTDYQKYPKRIFYSKASFPAADTKAGALLEGLVKKLEKFLGTKRESVDIFSQWEKTHPSHAPSNVSDLLNTTYAFLTSVGQYRSLAVPFYKDYAAKHGGRRPFINPGPLVRWTWGQDNGGNTAYDLAVKNKTVFKKWWGSEGFGKPNDKTCSEGIYIYPYTTGDTQYRNVYTDAPTIPPMGFTNGRVANMAETPDLVVPVGEVPYNSTVSHHTEYLPVTMSFVASRGCDLMLVNLIKDLEKAGILNPVGTGPRMYST</sequence>
<evidence type="ECO:0000259" key="3">
    <source>
        <dbReference type="Pfam" id="PF26053"/>
    </source>
</evidence>
<evidence type="ECO:0000313" key="5">
    <source>
        <dbReference type="Proteomes" id="UP001141434"/>
    </source>
</evidence>
<evidence type="ECO:0000256" key="1">
    <source>
        <dbReference type="SAM" id="SignalP"/>
    </source>
</evidence>
<keyword evidence="1" id="KW-0732">Signal</keyword>
<dbReference type="Proteomes" id="UP001141434">
    <property type="component" value="Unassembled WGS sequence"/>
</dbReference>
<dbReference type="EMBL" id="JAPMSZ010000012">
    <property type="protein sequence ID" value="KAJ5081840.1"/>
    <property type="molecule type" value="Genomic_DNA"/>
</dbReference>
<keyword evidence="5" id="KW-1185">Reference proteome</keyword>
<dbReference type="Pfam" id="PF01425">
    <property type="entry name" value="Amidase"/>
    <property type="match status" value="1"/>
</dbReference>
<proteinExistence type="predicted"/>
<feature type="chain" id="PRO_5040885976" description="Amidase domain-containing protein" evidence="1">
    <location>
        <begin position="27"/>
        <end position="653"/>
    </location>
</feature>
<feature type="domain" description="Amidase" evidence="2">
    <location>
        <begin position="223"/>
        <end position="399"/>
    </location>
</feature>
<reference evidence="4" key="1">
    <citation type="submission" date="2022-11" db="EMBL/GenBank/DDBJ databases">
        <authorList>
            <person name="Petersen C."/>
        </authorList>
    </citation>
    <scope>NUCLEOTIDE SEQUENCE</scope>
    <source>
        <strain evidence="4">IBT 34128</strain>
    </source>
</reference>
<gene>
    <name evidence="4" type="ORF">NUU61_010104</name>
</gene>
<evidence type="ECO:0008006" key="6">
    <source>
        <dbReference type="Google" id="ProtNLM"/>
    </source>
</evidence>
<organism evidence="4 5">
    <name type="scientific">Penicillium alfredii</name>
    <dbReference type="NCBI Taxonomy" id="1506179"/>
    <lineage>
        <taxon>Eukaryota</taxon>
        <taxon>Fungi</taxon>
        <taxon>Dikarya</taxon>
        <taxon>Ascomycota</taxon>
        <taxon>Pezizomycotina</taxon>
        <taxon>Eurotiomycetes</taxon>
        <taxon>Eurotiomycetidae</taxon>
        <taxon>Eurotiales</taxon>
        <taxon>Aspergillaceae</taxon>
        <taxon>Penicillium</taxon>
    </lineage>
</organism>
<protein>
    <recommendedName>
        <fullName evidence="6">Amidase domain-containing protein</fullName>
    </recommendedName>
</protein>
<dbReference type="PANTHER" id="PTHR46310">
    <property type="entry name" value="AMIDASE 1"/>
    <property type="match status" value="1"/>
</dbReference>
<dbReference type="Gene3D" id="3.90.1300.10">
    <property type="entry name" value="Amidase signature (AS) domain"/>
    <property type="match status" value="1"/>
</dbReference>
<name>A0A9W9JUC2_9EURO</name>
<evidence type="ECO:0000259" key="2">
    <source>
        <dbReference type="Pfam" id="PF01425"/>
    </source>
</evidence>
<dbReference type="Pfam" id="PF26053">
    <property type="entry name" value="DUF8016"/>
    <property type="match status" value="1"/>
</dbReference>